<dbReference type="PANTHER" id="PTHR15892:SF2">
    <property type="entry name" value="LARGE RIBOSOMAL SUBUNIT PROTEIN UL30M"/>
    <property type="match status" value="1"/>
</dbReference>
<feature type="domain" description="Large ribosomal subunit protein uL30-like ferredoxin-like fold" evidence="4">
    <location>
        <begin position="5"/>
        <end position="54"/>
    </location>
</feature>
<dbReference type="GO" id="GO:0006412">
    <property type="term" value="P:translation"/>
    <property type="evidence" value="ECO:0007669"/>
    <property type="project" value="InterPro"/>
</dbReference>
<dbReference type="InterPro" id="IPR036919">
    <property type="entry name" value="Ribo_uL30_ferredoxin-like_sf"/>
</dbReference>
<organism evidence="5">
    <name type="scientific">bioreactor metagenome</name>
    <dbReference type="NCBI Taxonomy" id="1076179"/>
    <lineage>
        <taxon>unclassified sequences</taxon>
        <taxon>metagenomes</taxon>
        <taxon>ecological metagenomes</taxon>
    </lineage>
</organism>
<evidence type="ECO:0000256" key="2">
    <source>
        <dbReference type="ARBA" id="ARBA00022980"/>
    </source>
</evidence>
<reference evidence="5" key="1">
    <citation type="submission" date="2019-08" db="EMBL/GenBank/DDBJ databases">
        <authorList>
            <person name="Kucharzyk K."/>
            <person name="Murdoch R.W."/>
            <person name="Higgins S."/>
            <person name="Loffler F."/>
        </authorList>
    </citation>
    <scope>NUCLEOTIDE SEQUENCE</scope>
</reference>
<dbReference type="CDD" id="cd01658">
    <property type="entry name" value="Ribosomal_L30"/>
    <property type="match status" value="1"/>
</dbReference>
<dbReference type="InterPro" id="IPR005996">
    <property type="entry name" value="Ribosomal_uL30_bac-type"/>
</dbReference>
<protein>
    <submittedName>
        <fullName evidence="5">50S ribosomal protein L30</fullName>
    </submittedName>
</protein>
<sequence length="62" mass="7143">MTKQLKVTLFRGFAGRTEKQRAIARSLGLTKREQVVVHEDTPVIRGMINKIPHMLIVEEIEE</sequence>
<keyword evidence="2 5" id="KW-0689">Ribosomal protein</keyword>
<proteinExistence type="inferred from homology"/>
<dbReference type="AlphaFoldDB" id="A0A645F6T0"/>
<comment type="caution">
    <text evidence="5">The sequence shown here is derived from an EMBL/GenBank/DDBJ whole genome shotgun (WGS) entry which is preliminary data.</text>
</comment>
<name>A0A645F6T0_9ZZZZ</name>
<keyword evidence="3" id="KW-0687">Ribonucleoprotein</keyword>
<dbReference type="EMBL" id="VSSQ01055330">
    <property type="protein sequence ID" value="MPN09232.1"/>
    <property type="molecule type" value="Genomic_DNA"/>
</dbReference>
<evidence type="ECO:0000259" key="4">
    <source>
        <dbReference type="Pfam" id="PF00327"/>
    </source>
</evidence>
<dbReference type="PIRSF" id="PIRSF002211">
    <property type="entry name" value="Ribosomal_L30_bac-type"/>
    <property type="match status" value="1"/>
</dbReference>
<dbReference type="PANTHER" id="PTHR15892">
    <property type="entry name" value="MITOCHONDRIAL RIBOSOMAL PROTEIN L30"/>
    <property type="match status" value="1"/>
</dbReference>
<dbReference type="GO" id="GO:0003735">
    <property type="term" value="F:structural constituent of ribosome"/>
    <property type="evidence" value="ECO:0007669"/>
    <property type="project" value="InterPro"/>
</dbReference>
<accession>A0A645F6T0</accession>
<dbReference type="Gene3D" id="3.30.1390.20">
    <property type="entry name" value="Ribosomal protein L30, ferredoxin-like fold domain"/>
    <property type="match status" value="1"/>
</dbReference>
<dbReference type="InterPro" id="IPR016082">
    <property type="entry name" value="Ribosomal_uL30_ferredoxin-like"/>
</dbReference>
<comment type="similarity">
    <text evidence="1">Belongs to the universal ribosomal protein uL30 family.</text>
</comment>
<evidence type="ECO:0000313" key="5">
    <source>
        <dbReference type="EMBL" id="MPN09232.1"/>
    </source>
</evidence>
<gene>
    <name evidence="5" type="primary">rpmD_38</name>
    <name evidence="5" type="ORF">SDC9_156521</name>
</gene>
<dbReference type="SUPFAM" id="SSF55129">
    <property type="entry name" value="Ribosomal protein L30p/L7e"/>
    <property type="match status" value="1"/>
</dbReference>
<dbReference type="Pfam" id="PF00327">
    <property type="entry name" value="Ribosomal_L30"/>
    <property type="match status" value="1"/>
</dbReference>
<evidence type="ECO:0000256" key="3">
    <source>
        <dbReference type="ARBA" id="ARBA00023274"/>
    </source>
</evidence>
<dbReference type="HAMAP" id="MF_01371_B">
    <property type="entry name" value="Ribosomal_uL30_B"/>
    <property type="match status" value="1"/>
</dbReference>
<evidence type="ECO:0000256" key="1">
    <source>
        <dbReference type="ARBA" id="ARBA00007594"/>
    </source>
</evidence>
<dbReference type="NCBIfam" id="TIGR01308">
    <property type="entry name" value="rpmD_bact"/>
    <property type="match status" value="1"/>
</dbReference>
<dbReference type="GO" id="GO:0015934">
    <property type="term" value="C:large ribosomal subunit"/>
    <property type="evidence" value="ECO:0007669"/>
    <property type="project" value="InterPro"/>
</dbReference>